<protein>
    <submittedName>
        <fullName evidence="2">Uncharacterized protein</fullName>
    </submittedName>
</protein>
<gene>
    <name evidence="2" type="ORF">EAH80_19465</name>
</gene>
<proteinExistence type="predicted"/>
<name>A0A502E6J3_9MYCO</name>
<feature type="transmembrane region" description="Helical" evidence="1">
    <location>
        <begin position="123"/>
        <end position="147"/>
    </location>
</feature>
<dbReference type="EMBL" id="RCZG01000008">
    <property type="protein sequence ID" value="TPG32452.1"/>
    <property type="molecule type" value="Genomic_DNA"/>
</dbReference>
<evidence type="ECO:0000313" key="3">
    <source>
        <dbReference type="Proteomes" id="UP000320095"/>
    </source>
</evidence>
<keyword evidence="1" id="KW-1133">Transmembrane helix</keyword>
<comment type="caution">
    <text evidence="2">The sequence shown here is derived from an EMBL/GenBank/DDBJ whole genome shotgun (WGS) entry which is preliminary data.</text>
</comment>
<dbReference type="AlphaFoldDB" id="A0A502E6J3"/>
<feature type="transmembrane region" description="Helical" evidence="1">
    <location>
        <begin position="153"/>
        <end position="173"/>
    </location>
</feature>
<organism evidence="2 3">
    <name type="scientific">Mycolicibacterium hodleri</name>
    <dbReference type="NCBI Taxonomy" id="49897"/>
    <lineage>
        <taxon>Bacteria</taxon>
        <taxon>Bacillati</taxon>
        <taxon>Actinomycetota</taxon>
        <taxon>Actinomycetes</taxon>
        <taxon>Mycobacteriales</taxon>
        <taxon>Mycobacteriaceae</taxon>
        <taxon>Mycolicibacterium</taxon>
    </lineage>
</organism>
<evidence type="ECO:0000313" key="2">
    <source>
        <dbReference type="EMBL" id="TPG32452.1"/>
    </source>
</evidence>
<evidence type="ECO:0000256" key="1">
    <source>
        <dbReference type="SAM" id="Phobius"/>
    </source>
</evidence>
<dbReference type="Proteomes" id="UP000320095">
    <property type="component" value="Unassembled WGS sequence"/>
</dbReference>
<accession>A0A502E6J3</accession>
<keyword evidence="1" id="KW-0812">Transmembrane</keyword>
<keyword evidence="1" id="KW-0472">Membrane</keyword>
<keyword evidence="3" id="KW-1185">Reference proteome</keyword>
<reference evidence="2 3" key="1">
    <citation type="journal article" date="2019" name="Environ. Microbiol.">
        <title>Species interactions and distinct microbial communities in high Arctic permafrost affected cryosols are associated with the CH4 and CO2 gas fluxes.</title>
        <authorList>
            <person name="Altshuler I."/>
            <person name="Hamel J."/>
            <person name="Turney S."/>
            <person name="Magnuson E."/>
            <person name="Levesque R."/>
            <person name="Greer C."/>
            <person name="Whyte L.G."/>
        </authorList>
    </citation>
    <scope>NUCLEOTIDE SEQUENCE [LARGE SCALE GENOMIC DNA]</scope>
    <source>
        <strain evidence="2 3">S5.20</strain>
    </source>
</reference>
<feature type="transmembrane region" description="Helical" evidence="1">
    <location>
        <begin position="91"/>
        <end position="111"/>
    </location>
</feature>
<sequence length="183" mass="20252">MGIAPTVVHPSIQDTYAAFPRSRALSAGLATGPAGVTRVTCRPLLTAHLRVDYRHRRHLRCFRTLFTNTHGLRWWYYYGDHQALNFTGMPMFWVIASSMVVVAMGVIFYLLKRHILTRDIETAFVPLAPLILFGVHGSAGIPVFVAISEGASTFGSTMATFASFAISFSLSVADVSCRLHFTR</sequence>